<evidence type="ECO:0000313" key="1">
    <source>
        <dbReference type="EMBL" id="BBO80198.1"/>
    </source>
</evidence>
<proteinExistence type="predicted"/>
<sequence length="68" mass="7966">MKTMDMMLVTGFLISEQDTFYTYLEDRGFDGDEATVMIDDLLSEIEGCQQACVDQFGGLFEEWRKQWH</sequence>
<dbReference type="RefSeq" id="WP_155321216.1">
    <property type="nucleotide sequence ID" value="NZ_AP021876.1"/>
</dbReference>
<organism evidence="1 2">
    <name type="scientific">Desulfosarcina ovata subsp. sediminis</name>
    <dbReference type="NCBI Taxonomy" id="885957"/>
    <lineage>
        <taxon>Bacteria</taxon>
        <taxon>Pseudomonadati</taxon>
        <taxon>Thermodesulfobacteriota</taxon>
        <taxon>Desulfobacteria</taxon>
        <taxon>Desulfobacterales</taxon>
        <taxon>Desulfosarcinaceae</taxon>
        <taxon>Desulfosarcina</taxon>
    </lineage>
</organism>
<accession>A0A5K7ZDD4</accession>
<gene>
    <name evidence="1" type="ORF">DSCO28_07640</name>
</gene>
<protein>
    <submittedName>
        <fullName evidence="1">Uncharacterized protein</fullName>
    </submittedName>
</protein>
<name>A0A5K7ZDD4_9BACT</name>
<dbReference type="Proteomes" id="UP000425960">
    <property type="component" value="Chromosome"/>
</dbReference>
<dbReference type="AlphaFoldDB" id="A0A5K7ZDD4"/>
<dbReference type="KEGG" id="dov:DSCO28_07640"/>
<dbReference type="EMBL" id="AP021876">
    <property type="protein sequence ID" value="BBO80198.1"/>
    <property type="molecule type" value="Genomic_DNA"/>
</dbReference>
<evidence type="ECO:0000313" key="2">
    <source>
        <dbReference type="Proteomes" id="UP000425960"/>
    </source>
</evidence>
<reference evidence="1 2" key="1">
    <citation type="submission" date="2019-11" db="EMBL/GenBank/DDBJ databases">
        <title>Comparative genomics of hydrocarbon-degrading Desulfosarcina strains.</title>
        <authorList>
            <person name="Watanabe M."/>
            <person name="Kojima H."/>
            <person name="Fukui M."/>
        </authorList>
    </citation>
    <scope>NUCLEOTIDE SEQUENCE [LARGE SCALE GENOMIC DNA]</scope>
    <source>
        <strain evidence="1 2">28bB2T</strain>
    </source>
</reference>